<dbReference type="Proteomes" id="UP000284476">
    <property type="component" value="Unassembled WGS sequence"/>
</dbReference>
<comment type="caution">
    <text evidence="1">The sequence shown here is derived from an EMBL/GenBank/DDBJ whole genome shotgun (WGS) entry which is preliminary data.</text>
</comment>
<evidence type="ECO:0000313" key="1">
    <source>
        <dbReference type="EMBL" id="RWR19516.1"/>
    </source>
</evidence>
<gene>
    <name evidence="1" type="ORF">D2T30_13420</name>
</gene>
<evidence type="ECO:0000313" key="2">
    <source>
        <dbReference type="Proteomes" id="UP000284476"/>
    </source>
</evidence>
<dbReference type="AlphaFoldDB" id="A0A443JG21"/>
<proteinExistence type="predicted"/>
<dbReference type="EMBL" id="SAUZ01000015">
    <property type="protein sequence ID" value="RWR19516.1"/>
    <property type="molecule type" value="Genomic_DNA"/>
</dbReference>
<name>A0A443JG21_9RHOB</name>
<reference evidence="1 2" key="1">
    <citation type="submission" date="2019-01" db="EMBL/GenBank/DDBJ databases">
        <title>Sinorhodobacter populi sp. nov. isolated from the symptomatic bark tissue of Populus euramericana canker.</title>
        <authorList>
            <person name="Xu G."/>
        </authorList>
    </citation>
    <scope>NUCLEOTIDE SEQUENCE [LARGE SCALE GENOMIC DNA]</scope>
    <source>
        <strain evidence="1 2">SK2B-1</strain>
    </source>
</reference>
<organism evidence="1 2">
    <name type="scientific">Paenirhodobacter populi</name>
    <dbReference type="NCBI Taxonomy" id="2306993"/>
    <lineage>
        <taxon>Bacteria</taxon>
        <taxon>Pseudomonadati</taxon>
        <taxon>Pseudomonadota</taxon>
        <taxon>Alphaproteobacteria</taxon>
        <taxon>Rhodobacterales</taxon>
        <taxon>Rhodobacter group</taxon>
        <taxon>Paenirhodobacter</taxon>
    </lineage>
</organism>
<sequence>MIAEDFIPLLVRKRAGISERNAALVAAVLLGVGVLRDVVGVKVMAEEEGGEIEGDIAGLIASLLSGRT</sequence>
<dbReference type="Gene3D" id="1.10.357.10">
    <property type="entry name" value="Tetracycline Repressor, domain 2"/>
    <property type="match status" value="1"/>
</dbReference>
<accession>A0A443JG21</accession>
<protein>
    <submittedName>
        <fullName evidence="1">Uncharacterized protein</fullName>
    </submittedName>
</protein>